<dbReference type="AlphaFoldDB" id="A0A2K8U843"/>
<dbReference type="KEGG" id="tsy:THSYN_12605"/>
<dbReference type="Proteomes" id="UP000232638">
    <property type="component" value="Chromosome"/>
</dbReference>
<name>A0A2K8U843_9GAMM</name>
<dbReference type="EMBL" id="CP020370">
    <property type="protein sequence ID" value="AUB81717.1"/>
    <property type="molecule type" value="Genomic_DNA"/>
</dbReference>
<dbReference type="RefSeq" id="WP_100919474.1">
    <property type="nucleotide sequence ID" value="NZ_CP020370.1"/>
</dbReference>
<evidence type="ECO:0000313" key="2">
    <source>
        <dbReference type="Proteomes" id="UP000232638"/>
    </source>
</evidence>
<reference evidence="1 2" key="1">
    <citation type="submission" date="2017-03" db="EMBL/GenBank/DDBJ databases">
        <title>Complete genome sequence of Candidatus 'Thiodictyon syntrophicum' sp. nov. strain Cad16T, a photolithoautotroph purple sulfur bacterium isolated from an alpine meromictic lake.</title>
        <authorList>
            <person name="Luedin S.M."/>
            <person name="Pothier J.F."/>
            <person name="Danza F."/>
            <person name="Storelli N."/>
            <person name="Wittwer M."/>
            <person name="Tonolla M."/>
        </authorList>
    </citation>
    <scope>NUCLEOTIDE SEQUENCE [LARGE SCALE GENOMIC DNA]</scope>
    <source>
        <strain evidence="1 2">Cad16T</strain>
    </source>
</reference>
<organism evidence="1 2">
    <name type="scientific">Candidatus Thiodictyon syntrophicum</name>
    <dbReference type="NCBI Taxonomy" id="1166950"/>
    <lineage>
        <taxon>Bacteria</taxon>
        <taxon>Pseudomonadati</taxon>
        <taxon>Pseudomonadota</taxon>
        <taxon>Gammaproteobacteria</taxon>
        <taxon>Chromatiales</taxon>
        <taxon>Chromatiaceae</taxon>
        <taxon>Thiodictyon</taxon>
    </lineage>
</organism>
<keyword evidence="2" id="KW-1185">Reference proteome</keyword>
<dbReference type="OrthoDB" id="5296848at2"/>
<accession>A0A2K8U843</accession>
<gene>
    <name evidence="1" type="ORF">THSYN_12605</name>
</gene>
<protein>
    <submittedName>
        <fullName evidence="1">Uncharacterized protein</fullName>
    </submittedName>
</protein>
<sequence>MSESTANGTRREIDGELRVYYDGYWIKHYDPPPNSEETRKRLIQALTRRLFNHVEHGINIPGARLDEAREAYQSETHIERKRVNGAMLAGALFNRAADIFTSLVDLQSAGVEIAPDNTLMRECGQCLMEALDLGKMVRHRGGDEGIDELWGEPFKAFSIPIEDFYEGRYLKMAMAMRDIDRLGTGLKDAFSTSTRFSDIDPRIDHLVRAAKRKCEILRTDPCIFVVWPDYVVAREQLCNIAPQLPTIPDAAAIREVLEGARLLREGTELVTHIVRARVPMPKSTREFLDRCNRFRQAVCKSNGEGR</sequence>
<proteinExistence type="predicted"/>
<evidence type="ECO:0000313" key="1">
    <source>
        <dbReference type="EMBL" id="AUB81717.1"/>
    </source>
</evidence>